<proteinExistence type="predicted"/>
<sequence length="286" mass="33164">MKLIYKQISENEYAVVREMLLKDMKTNENFLWALHNQPETLAVVYIEREIVAVALIIPGKKVSCLIVFAATQYRRKGIGKSVVQYYENKLCKETSKIITNFHADNEMSKKFARKLGYERNFSSAYMKHTQGKFAIGELPVRLYIDEDYPKSHALYAQAFHEMRIKVGDFPDSIVEQPSERNREAWSADTANRFTYEENDEIAAHGHLEGNEMGSVSVRTDLQEQGIGKKFVMYLCNEIYNRGYKEVVLWCVIGNNARELYDSLGFRELYIAEFAYKCIQPPKTMNI</sequence>
<reference evidence="1" key="1">
    <citation type="journal article" date="2025" name="Int. J. Syst. Evol. Microbiol.">
        <title>Inconstantimicrobium mannanitabidum sp. nov., a novel member of the family Clostridiaceae isolated from anoxic soil under the treatment of reductive soil disinfestation.</title>
        <authorList>
            <person name="Ueki A."/>
            <person name="Tonouchi A."/>
            <person name="Honma S."/>
            <person name="Kaku N."/>
            <person name="Ueki K."/>
        </authorList>
    </citation>
    <scope>NUCLEOTIDE SEQUENCE</scope>
    <source>
        <strain evidence="1">TW13</strain>
    </source>
</reference>
<name>A0ACB5RB00_9CLOT</name>
<dbReference type="EMBL" id="BROD01000001">
    <property type="protein sequence ID" value="GKX66375.1"/>
    <property type="molecule type" value="Genomic_DNA"/>
</dbReference>
<accession>A0ACB5RB00</accession>
<evidence type="ECO:0000313" key="2">
    <source>
        <dbReference type="Proteomes" id="UP001058074"/>
    </source>
</evidence>
<evidence type="ECO:0000313" key="1">
    <source>
        <dbReference type="EMBL" id="GKX66375.1"/>
    </source>
</evidence>
<gene>
    <name evidence="1" type="ORF">rsdtw13_16330</name>
</gene>
<protein>
    <submittedName>
        <fullName evidence="1">Uncharacterized protein</fullName>
    </submittedName>
</protein>
<keyword evidence="2" id="KW-1185">Reference proteome</keyword>
<comment type="caution">
    <text evidence="1">The sequence shown here is derived from an EMBL/GenBank/DDBJ whole genome shotgun (WGS) entry which is preliminary data.</text>
</comment>
<organism evidence="1 2">
    <name type="scientific">Inconstantimicrobium mannanitabidum</name>
    <dbReference type="NCBI Taxonomy" id="1604901"/>
    <lineage>
        <taxon>Bacteria</taxon>
        <taxon>Bacillati</taxon>
        <taxon>Bacillota</taxon>
        <taxon>Clostridia</taxon>
        <taxon>Eubacteriales</taxon>
        <taxon>Clostridiaceae</taxon>
        <taxon>Inconstantimicrobium</taxon>
    </lineage>
</organism>
<dbReference type="Proteomes" id="UP001058074">
    <property type="component" value="Unassembled WGS sequence"/>
</dbReference>